<evidence type="ECO:0000256" key="4">
    <source>
        <dbReference type="ARBA" id="ARBA00023136"/>
    </source>
</evidence>
<dbReference type="InterPro" id="IPR003825">
    <property type="entry name" value="Colicin-V_CvpA"/>
</dbReference>
<name>A0A1M5ZEX5_9FIRM</name>
<keyword evidence="4 6" id="KW-0472">Membrane</keyword>
<dbReference type="GO" id="GO:0016020">
    <property type="term" value="C:membrane"/>
    <property type="evidence" value="ECO:0007669"/>
    <property type="project" value="UniProtKB-SubCell"/>
</dbReference>
<organism evidence="7 8">
    <name type="scientific">Sporobacter termitidis DSM 10068</name>
    <dbReference type="NCBI Taxonomy" id="1123282"/>
    <lineage>
        <taxon>Bacteria</taxon>
        <taxon>Bacillati</taxon>
        <taxon>Bacillota</taxon>
        <taxon>Clostridia</taxon>
        <taxon>Eubacteriales</taxon>
        <taxon>Oscillospiraceae</taxon>
        <taxon>Sporobacter</taxon>
    </lineage>
</organism>
<evidence type="ECO:0000256" key="6">
    <source>
        <dbReference type="SAM" id="Phobius"/>
    </source>
</evidence>
<protein>
    <submittedName>
        <fullName evidence="7">Colicin V production protein</fullName>
    </submittedName>
</protein>
<dbReference type="Pfam" id="PF02674">
    <property type="entry name" value="Colicin_V"/>
    <property type="match status" value="2"/>
</dbReference>
<comment type="subcellular location">
    <subcellularLocation>
        <location evidence="1">Membrane</location>
        <topology evidence="1">Multi-pass membrane protein</topology>
    </subcellularLocation>
</comment>
<evidence type="ECO:0000256" key="1">
    <source>
        <dbReference type="ARBA" id="ARBA00004141"/>
    </source>
</evidence>
<evidence type="ECO:0000256" key="5">
    <source>
        <dbReference type="SAM" id="MobiDB-lite"/>
    </source>
</evidence>
<dbReference type="OrthoDB" id="2083110at2"/>
<keyword evidence="8" id="KW-1185">Reference proteome</keyword>
<feature type="region of interest" description="Disordered" evidence="5">
    <location>
        <begin position="77"/>
        <end position="96"/>
    </location>
</feature>
<proteinExistence type="predicted"/>
<dbReference type="STRING" id="1123282.SAMN02745823_03646"/>
<dbReference type="EMBL" id="FQXV01000018">
    <property type="protein sequence ID" value="SHI22790.1"/>
    <property type="molecule type" value="Genomic_DNA"/>
</dbReference>
<evidence type="ECO:0000313" key="8">
    <source>
        <dbReference type="Proteomes" id="UP000183995"/>
    </source>
</evidence>
<reference evidence="7 8" key="1">
    <citation type="submission" date="2016-11" db="EMBL/GenBank/DDBJ databases">
        <authorList>
            <person name="Jaros S."/>
            <person name="Januszkiewicz K."/>
            <person name="Wedrychowicz H."/>
        </authorList>
    </citation>
    <scope>NUCLEOTIDE SEQUENCE [LARGE SCALE GENOMIC DNA]</scope>
    <source>
        <strain evidence="7 8">DSM 10068</strain>
    </source>
</reference>
<dbReference type="RefSeq" id="WP_073082590.1">
    <property type="nucleotide sequence ID" value="NZ_FQXV01000018.1"/>
</dbReference>
<feature type="transmembrane region" description="Helical" evidence="6">
    <location>
        <begin position="28"/>
        <end position="49"/>
    </location>
</feature>
<dbReference type="GO" id="GO:0009403">
    <property type="term" value="P:toxin biosynthetic process"/>
    <property type="evidence" value="ECO:0007669"/>
    <property type="project" value="InterPro"/>
</dbReference>
<feature type="transmembrane region" description="Helical" evidence="6">
    <location>
        <begin position="6"/>
        <end position="21"/>
    </location>
</feature>
<feature type="transmembrane region" description="Helical" evidence="6">
    <location>
        <begin position="153"/>
        <end position="181"/>
    </location>
</feature>
<evidence type="ECO:0000256" key="2">
    <source>
        <dbReference type="ARBA" id="ARBA00022692"/>
    </source>
</evidence>
<gene>
    <name evidence="7" type="ORF">SAMN02745823_03646</name>
</gene>
<keyword evidence="2 6" id="KW-0812">Transmembrane</keyword>
<feature type="transmembrane region" description="Helical" evidence="6">
    <location>
        <begin position="193"/>
        <end position="217"/>
    </location>
</feature>
<evidence type="ECO:0000256" key="3">
    <source>
        <dbReference type="ARBA" id="ARBA00022989"/>
    </source>
</evidence>
<dbReference type="Proteomes" id="UP000183995">
    <property type="component" value="Unassembled WGS sequence"/>
</dbReference>
<dbReference type="AlphaFoldDB" id="A0A1M5ZEX5"/>
<evidence type="ECO:0000313" key="7">
    <source>
        <dbReference type="EMBL" id="SHI22790.1"/>
    </source>
</evidence>
<sequence length="246" mass="25782">MNWAIDGVLILIVAFCAWRGLRNGFIRGVFGVLAIIVAIYGANLVASAYSSEFTGMLEPFVGGIVDKAVTRVVTPDDDVVNPDAAPADDGEKNPDAALTDDEKTDVFDVSFAALRDIGVATGASKLIAEKVGGQVQAVGQPMSVYLTEKLCDALAYIGVFLIAFVLITIIFAVIGNIFNLAFSLPGIASVDKIVGLVLGILKGLLIVLVLAVVVRYVGLVSADTVEKTTVLSFLLNRNPLAGILGL</sequence>
<keyword evidence="3 6" id="KW-1133">Transmembrane helix</keyword>
<accession>A0A1M5ZEX5</accession>